<dbReference type="PANTHER" id="PTHR37813">
    <property type="entry name" value="FELS-2 PROPHAGE PROTEIN"/>
    <property type="match status" value="1"/>
</dbReference>
<evidence type="ECO:0000256" key="2">
    <source>
        <dbReference type="SAM" id="Phobius"/>
    </source>
</evidence>
<protein>
    <submittedName>
        <fullName evidence="4">Phage tail tape measure protein</fullName>
    </submittedName>
</protein>
<feature type="domain" description="Phage tail tape measure protein" evidence="3">
    <location>
        <begin position="96"/>
        <end position="298"/>
    </location>
</feature>
<gene>
    <name evidence="4" type="ORF">ML536_17960</name>
</gene>
<evidence type="ECO:0000259" key="3">
    <source>
        <dbReference type="Pfam" id="PF10145"/>
    </source>
</evidence>
<evidence type="ECO:0000256" key="1">
    <source>
        <dbReference type="ARBA" id="ARBA00022612"/>
    </source>
</evidence>
<feature type="transmembrane region" description="Helical" evidence="2">
    <location>
        <begin position="454"/>
        <end position="479"/>
    </location>
</feature>
<sequence length="763" mass="78572">MAVITSKLIVALVDQLSAPARGVARVVKDLQAASHANAMQMNEMRGRMVDAAAAAWAVGKALADPIGKAVEFESAMADVAKVSDFSTAGLDQFGQDLRKLSTSEIPMAVTELAALAENAAAAGIDDSELLEFTRLTAKAALAWGVSGAQAGEDLAKIREALRLTTDETMRYADAINFLSDRTASTAPDLTEFTRRVAAQGEFFGFTKEETLAFGAAMISAGAEVEVASTSFRNMGRALTKGTSASKSQQRAYKMLGLDARKVAAGMQKDAVGTTMEVIKRLGQLPAEMQAAAMGDLFGDEARALAPLLSNIGLLQKTLGYVTDETAYAGSVAEEFARRAQTTEFNLQRLKNQVDGVALAIGNALLPAVNGVAEAVGPIVIALADWAAANPQIVQAVVALVGGLVAVRVATIAARWSFLFLKGGVLDLALGMAKGAGAILALVNPLNVVKNALGALRLALISTGIGAALVAIAMAGVWIYENWDGLVAFFQGFGEGVTAALAPIMPVIQPIIDGGRAILDWMTGLLGPVGASTDTWREWGKSVGTAVGDAVMAVVNKGAEIISWFKALPGNISSGVAGMAAVVVEQFNNIAQRISDAILSIDWVGIGMKLMNAIWEGMKAIIPAMLDGIGSALAGLNPFGGGSVDAPVQGHGGNVIYPVGQAPGVTAAKAAGGSVAGGKTYLVGEEGPELVTPGRSGWVHPADQTARMMGAGRGPVTLSVSLGGIRIEGVTDPQQVADLVLSKINEKLGDAVSGMFSDIEYAGG</sequence>
<dbReference type="AlphaFoldDB" id="A0AA41QSA0"/>
<reference evidence="4" key="1">
    <citation type="submission" date="2022-03" db="EMBL/GenBank/DDBJ databases">
        <title>The complete genome sequence of a Methyloterrigena soli.</title>
        <authorList>
            <person name="Zi Z."/>
        </authorList>
    </citation>
    <scope>NUCLEOTIDE SEQUENCE</scope>
    <source>
        <strain evidence="4">M48</strain>
    </source>
</reference>
<keyword evidence="1" id="KW-1188">Viral release from host cell</keyword>
<keyword evidence="2" id="KW-1133">Transmembrane helix</keyword>
<evidence type="ECO:0000313" key="5">
    <source>
        <dbReference type="Proteomes" id="UP001156140"/>
    </source>
</evidence>
<keyword evidence="5" id="KW-1185">Reference proteome</keyword>
<dbReference type="NCBIfam" id="TIGR01760">
    <property type="entry name" value="tape_meas_TP901"/>
    <property type="match status" value="1"/>
</dbReference>
<comment type="caution">
    <text evidence="4">The sequence shown here is derived from an EMBL/GenBank/DDBJ whole genome shotgun (WGS) entry which is preliminary data.</text>
</comment>
<dbReference type="PANTHER" id="PTHR37813:SF1">
    <property type="entry name" value="FELS-2 PROPHAGE PROTEIN"/>
    <property type="match status" value="1"/>
</dbReference>
<evidence type="ECO:0000313" key="4">
    <source>
        <dbReference type="EMBL" id="MCI0128721.1"/>
    </source>
</evidence>
<dbReference type="Pfam" id="PF10145">
    <property type="entry name" value="PhageMin_Tail"/>
    <property type="match status" value="1"/>
</dbReference>
<dbReference type="Proteomes" id="UP001156140">
    <property type="component" value="Unassembled WGS sequence"/>
</dbReference>
<keyword evidence="2" id="KW-0812">Transmembrane</keyword>
<name>A0AA41QSA0_9HYPH</name>
<feature type="transmembrane region" description="Helical" evidence="2">
    <location>
        <begin position="423"/>
        <end position="442"/>
    </location>
</feature>
<dbReference type="RefSeq" id="WP_281736808.1">
    <property type="nucleotide sequence ID" value="NZ_JAKETQ010000002.1"/>
</dbReference>
<dbReference type="EMBL" id="JALAZD010000002">
    <property type="protein sequence ID" value="MCI0128721.1"/>
    <property type="molecule type" value="Genomic_DNA"/>
</dbReference>
<proteinExistence type="predicted"/>
<accession>A0AA41QSA0</accession>
<dbReference type="InterPro" id="IPR010090">
    <property type="entry name" value="Phage_tape_meas"/>
</dbReference>
<organism evidence="4 5">
    <name type="scientific">Paradevosia shaoguanensis</name>
    <dbReference type="NCBI Taxonomy" id="1335043"/>
    <lineage>
        <taxon>Bacteria</taxon>
        <taxon>Pseudomonadati</taxon>
        <taxon>Pseudomonadota</taxon>
        <taxon>Alphaproteobacteria</taxon>
        <taxon>Hyphomicrobiales</taxon>
        <taxon>Devosiaceae</taxon>
        <taxon>Paradevosia</taxon>
    </lineage>
</organism>
<keyword evidence="2" id="KW-0472">Membrane</keyword>